<dbReference type="OrthoDB" id="6490394at2759"/>
<comment type="caution">
    <text evidence="3">The sequence shown here is derived from an EMBL/GenBank/DDBJ whole genome shotgun (WGS) entry which is preliminary data.</text>
</comment>
<feature type="non-terminal residue" evidence="3">
    <location>
        <position position="1"/>
    </location>
</feature>
<evidence type="ECO:0000313" key="4">
    <source>
        <dbReference type="Proteomes" id="UP000288716"/>
    </source>
</evidence>
<dbReference type="GO" id="GO:0004888">
    <property type="term" value="F:transmembrane signaling receptor activity"/>
    <property type="evidence" value="ECO:0007669"/>
    <property type="project" value="InterPro"/>
</dbReference>
<keyword evidence="4" id="KW-1185">Reference proteome</keyword>
<dbReference type="InterPro" id="IPR006029">
    <property type="entry name" value="Neurotrans-gated_channel_TM"/>
</dbReference>
<feature type="transmembrane region" description="Helical" evidence="1">
    <location>
        <begin position="128"/>
        <end position="147"/>
    </location>
</feature>
<dbReference type="InterPro" id="IPR038050">
    <property type="entry name" value="Neuro_actylchol_rec"/>
</dbReference>
<dbReference type="Proteomes" id="UP000288716">
    <property type="component" value="Unassembled WGS sequence"/>
</dbReference>
<keyword evidence="1" id="KW-1133">Transmembrane helix</keyword>
<dbReference type="STRING" id="299467.A0A443RYY1"/>
<evidence type="ECO:0000256" key="1">
    <source>
        <dbReference type="SAM" id="Phobius"/>
    </source>
</evidence>
<dbReference type="InterPro" id="IPR006201">
    <property type="entry name" value="Neur_channel"/>
</dbReference>
<keyword evidence="1" id="KW-0472">Membrane</keyword>
<proteinExistence type="predicted"/>
<dbReference type="Gene3D" id="1.20.58.390">
    <property type="entry name" value="Neurotransmitter-gated ion-channel transmembrane domain"/>
    <property type="match status" value="1"/>
</dbReference>
<dbReference type="GO" id="GO:0005254">
    <property type="term" value="F:chloride channel activity"/>
    <property type="evidence" value="ECO:0007669"/>
    <property type="project" value="UniProtKB-ARBA"/>
</dbReference>
<protein>
    <submittedName>
        <fullName evidence="3">Glutamate-gated chloride channel-like protein</fullName>
    </submittedName>
</protein>
<dbReference type="Pfam" id="PF02932">
    <property type="entry name" value="Neur_chan_memb"/>
    <property type="match status" value="1"/>
</dbReference>
<dbReference type="InterPro" id="IPR036719">
    <property type="entry name" value="Neuro-gated_channel_TM_sf"/>
</dbReference>
<feature type="domain" description="Neurotransmitter-gated ion-channel transmembrane" evidence="2">
    <location>
        <begin position="65"/>
        <end position="156"/>
    </location>
</feature>
<dbReference type="VEuPathDB" id="VectorBase:LDEU011621"/>
<evidence type="ECO:0000313" key="3">
    <source>
        <dbReference type="EMBL" id="RWS20419.1"/>
    </source>
</evidence>
<dbReference type="GO" id="GO:0099095">
    <property type="term" value="F:ligand-gated monoatomic anion channel activity"/>
    <property type="evidence" value="ECO:0007669"/>
    <property type="project" value="UniProtKB-ARBA"/>
</dbReference>
<dbReference type="AlphaFoldDB" id="A0A443RYY1"/>
<organism evidence="3 4">
    <name type="scientific">Leptotrombidium deliense</name>
    <dbReference type="NCBI Taxonomy" id="299467"/>
    <lineage>
        <taxon>Eukaryota</taxon>
        <taxon>Metazoa</taxon>
        <taxon>Ecdysozoa</taxon>
        <taxon>Arthropoda</taxon>
        <taxon>Chelicerata</taxon>
        <taxon>Arachnida</taxon>
        <taxon>Acari</taxon>
        <taxon>Acariformes</taxon>
        <taxon>Trombidiformes</taxon>
        <taxon>Prostigmata</taxon>
        <taxon>Anystina</taxon>
        <taxon>Parasitengona</taxon>
        <taxon>Trombiculoidea</taxon>
        <taxon>Trombiculidae</taxon>
        <taxon>Leptotrombidium</taxon>
    </lineage>
</organism>
<sequence>TRNSNEMTLELQSFEIDQQISFPKCYVQEHWILNCSKTTDAGPFSCISGGLKFYRRFSYYFLRYYAPSFLTVIIAFCGFWIPVLGWPARVAVIVTPLLTLVTMGNQVNTDINVSYVVALHIWMMFQDLFVFLCLIEYAVAIAFVWYVEDTKAIAAANVCLNHVHKKVDSKLRCRQQQQLSDQKAFLFLTKLISFCKKFLGLLIGGAHR</sequence>
<dbReference type="GO" id="GO:0016020">
    <property type="term" value="C:membrane"/>
    <property type="evidence" value="ECO:0007669"/>
    <property type="project" value="InterPro"/>
</dbReference>
<evidence type="ECO:0000259" key="2">
    <source>
        <dbReference type="Pfam" id="PF02932"/>
    </source>
</evidence>
<dbReference type="EMBL" id="NCKV01017665">
    <property type="protein sequence ID" value="RWS20419.1"/>
    <property type="molecule type" value="Genomic_DNA"/>
</dbReference>
<keyword evidence="1" id="KW-0812">Transmembrane</keyword>
<feature type="transmembrane region" description="Helical" evidence="1">
    <location>
        <begin position="61"/>
        <end position="81"/>
    </location>
</feature>
<reference evidence="3 4" key="1">
    <citation type="journal article" date="2018" name="Gigascience">
        <title>Genomes of trombidid mites reveal novel predicted allergens and laterally-transferred genes associated with secondary metabolism.</title>
        <authorList>
            <person name="Dong X."/>
            <person name="Chaisiri K."/>
            <person name="Xia D."/>
            <person name="Armstrong S.D."/>
            <person name="Fang Y."/>
            <person name="Donnelly M.J."/>
            <person name="Kadowaki T."/>
            <person name="McGarry J.W."/>
            <person name="Darby A.C."/>
            <person name="Makepeace B.L."/>
        </authorList>
    </citation>
    <scope>NUCLEOTIDE SEQUENCE [LARGE SCALE GENOMIC DNA]</scope>
    <source>
        <strain evidence="3">UoL-UT</strain>
    </source>
</reference>
<gene>
    <name evidence="3" type="ORF">B4U80_14276</name>
</gene>
<dbReference type="PRINTS" id="PR00253">
    <property type="entry name" value="GABAARECEPTR"/>
</dbReference>
<dbReference type="PANTHER" id="PTHR18945">
    <property type="entry name" value="NEUROTRANSMITTER GATED ION CHANNEL"/>
    <property type="match status" value="1"/>
</dbReference>
<accession>A0A443RYY1</accession>
<dbReference type="SUPFAM" id="SSF90112">
    <property type="entry name" value="Neurotransmitter-gated ion-channel transmembrane pore"/>
    <property type="match status" value="1"/>
</dbReference>
<dbReference type="InterPro" id="IPR006028">
    <property type="entry name" value="GABAA/Glycine_rcpt"/>
</dbReference>
<name>A0A443RYY1_9ACAR</name>
<dbReference type="GO" id="GO:0005230">
    <property type="term" value="F:extracellular ligand-gated monoatomic ion channel activity"/>
    <property type="evidence" value="ECO:0007669"/>
    <property type="project" value="UniProtKB-ARBA"/>
</dbReference>